<feature type="non-terminal residue" evidence="1">
    <location>
        <position position="1"/>
    </location>
</feature>
<feature type="non-terminal residue" evidence="1">
    <location>
        <position position="344"/>
    </location>
</feature>
<organism evidence="1 2">
    <name type="scientific">Racocetra persica</name>
    <dbReference type="NCBI Taxonomy" id="160502"/>
    <lineage>
        <taxon>Eukaryota</taxon>
        <taxon>Fungi</taxon>
        <taxon>Fungi incertae sedis</taxon>
        <taxon>Mucoromycota</taxon>
        <taxon>Glomeromycotina</taxon>
        <taxon>Glomeromycetes</taxon>
        <taxon>Diversisporales</taxon>
        <taxon>Gigasporaceae</taxon>
        <taxon>Racocetra</taxon>
    </lineage>
</organism>
<proteinExistence type="predicted"/>
<accession>A0ACA9RP85</accession>
<sequence length="344" mass="39437">TVRSYNIPSTNLEEISSSSWAAKLEDPKRPTSVESRGLRGRPNRGFDYRDNKGLDERLGVPIVEKETMTLEQIVEVQEMVDETIRDHSLYDPQALEYFFKILTDVSQDNNPDGNDEGEDNIVHLPSYIQLNPPLVPSVVPVPKVLPKSRQPRSTVTEVFDAYYDKSAEEPLESIVFGSKEEERETELEVLLQKLVAEYEAATKKEAEEKNNDLPDDCIKVARIGGAEETYPVGPYCEEVGVKKVKEKKEIKIEKEEAGVEKDEEKEVEVKKEEKEETKEEKSEKYEENVPVRIEKIVGETEDEDDDNEANEDNDDNDEMIVDEEDNEKKEDVEELTKKSKDLDY</sequence>
<dbReference type="EMBL" id="CAJVQC010061282">
    <property type="protein sequence ID" value="CAG8801623.1"/>
    <property type="molecule type" value="Genomic_DNA"/>
</dbReference>
<evidence type="ECO:0000313" key="2">
    <source>
        <dbReference type="Proteomes" id="UP000789920"/>
    </source>
</evidence>
<evidence type="ECO:0000313" key="1">
    <source>
        <dbReference type="EMBL" id="CAG8801623.1"/>
    </source>
</evidence>
<name>A0ACA9RP85_9GLOM</name>
<reference evidence="1" key="1">
    <citation type="submission" date="2021-06" db="EMBL/GenBank/DDBJ databases">
        <authorList>
            <person name="Kallberg Y."/>
            <person name="Tangrot J."/>
            <person name="Rosling A."/>
        </authorList>
    </citation>
    <scope>NUCLEOTIDE SEQUENCE</scope>
    <source>
        <strain evidence="1">MA461A</strain>
    </source>
</reference>
<protein>
    <submittedName>
        <fullName evidence="1">11205_t:CDS:1</fullName>
    </submittedName>
</protein>
<keyword evidence="2" id="KW-1185">Reference proteome</keyword>
<gene>
    <name evidence="1" type="ORF">RPERSI_LOCUS21150</name>
</gene>
<dbReference type="Proteomes" id="UP000789920">
    <property type="component" value="Unassembled WGS sequence"/>
</dbReference>
<comment type="caution">
    <text evidence="1">The sequence shown here is derived from an EMBL/GenBank/DDBJ whole genome shotgun (WGS) entry which is preliminary data.</text>
</comment>